<feature type="compositionally biased region" description="Basic residues" evidence="1">
    <location>
        <begin position="119"/>
        <end position="128"/>
    </location>
</feature>
<gene>
    <name evidence="3" type="ORF">PHATRDRAFT_49275</name>
</gene>
<feature type="compositionally biased region" description="Low complexity" evidence="1">
    <location>
        <begin position="136"/>
        <end position="171"/>
    </location>
</feature>
<evidence type="ECO:0000313" key="3">
    <source>
        <dbReference type="EMBL" id="EEC44542.1"/>
    </source>
</evidence>
<sequence>MRLILYGFVLSILALSLASGVASPDQPGNSRVTNDSLCRCEQPHEHIYPGRGRAEEILAFDSEDPTQTETLRVESGGVTILPTYHPACSSQTLLSHYFVPNKLFSCTDQNEMEQTNGHSHFRNLRKSMGKGGSSGKSGSKSSKSGKGSTSSKSSKSGKGGSKSSKNSSKSSSESDDDGKGKSMNTPFPKTPSPSGTPTPFTTAPTALPTLVDAIIPFTEAPTSAPSSKMETPSDTPSMVPSDIPSVMPSTDTLPSLSPQPTTSETPSFTPTVSLRPTLISENTSTSPSENPSSLPSQFPSSSPSTTPSSEPSAFPSQIPSSLPLILGTQEDSLNSEGNATNLNAVAVESIEVATNSPSVLSQEQAFSLFSARTSNQCQPFSVYAKCDRSNPLSFARAASVSQTCTDFNVPSTTEGEDSMSGSYDTWSGTLLPQPMVLRRGDVIVGYASFFSDPSSCAVQLSEPFTLVRSVCHVSPTFPQSNGELSTSPDDFQNVGCVTAPGSQCIVMAYAEVTRKGCKLNKL</sequence>
<feature type="compositionally biased region" description="Polar residues" evidence="1">
    <location>
        <begin position="220"/>
        <end position="238"/>
    </location>
</feature>
<dbReference type="AlphaFoldDB" id="B7GA26"/>
<proteinExistence type="predicted"/>
<feature type="region of interest" description="Disordered" evidence="1">
    <location>
        <begin position="114"/>
        <end position="320"/>
    </location>
</feature>
<feature type="signal peptide" evidence="2">
    <location>
        <begin position="1"/>
        <end position="18"/>
    </location>
</feature>
<evidence type="ECO:0000256" key="1">
    <source>
        <dbReference type="SAM" id="MobiDB-lite"/>
    </source>
</evidence>
<dbReference type="KEGG" id="pti:PHATRDRAFT_49275"/>
<keyword evidence="4" id="KW-1185">Reference proteome</keyword>
<feature type="compositionally biased region" description="Low complexity" evidence="1">
    <location>
        <begin position="248"/>
        <end position="273"/>
    </location>
</feature>
<reference evidence="4" key="2">
    <citation type="submission" date="2008-08" db="EMBL/GenBank/DDBJ databases">
        <authorList>
            <consortium name="Diatom Consortium"/>
            <person name="Grigoriev I."/>
            <person name="Grimwood J."/>
            <person name="Kuo A."/>
            <person name="Otillar R.P."/>
            <person name="Salamov A."/>
            <person name="Detter J.C."/>
            <person name="Lindquist E."/>
            <person name="Shapiro H."/>
            <person name="Lucas S."/>
            <person name="Glavina del Rio T."/>
            <person name="Pitluck S."/>
            <person name="Rokhsar D."/>
            <person name="Bowler C."/>
        </authorList>
    </citation>
    <scope>GENOME REANNOTATION</scope>
    <source>
        <strain evidence="4">CCAP 1055/1</strain>
    </source>
</reference>
<dbReference type="GeneID" id="7195461"/>
<feature type="compositionally biased region" description="Low complexity" evidence="1">
    <location>
        <begin position="280"/>
        <end position="316"/>
    </location>
</feature>
<reference evidence="3 4" key="1">
    <citation type="journal article" date="2008" name="Nature">
        <title>The Phaeodactylum genome reveals the evolutionary history of diatom genomes.</title>
        <authorList>
            <person name="Bowler C."/>
            <person name="Allen A.E."/>
            <person name="Badger J.H."/>
            <person name="Grimwood J."/>
            <person name="Jabbari K."/>
            <person name="Kuo A."/>
            <person name="Maheswari U."/>
            <person name="Martens C."/>
            <person name="Maumus F."/>
            <person name="Otillar R.P."/>
            <person name="Rayko E."/>
            <person name="Salamov A."/>
            <person name="Vandepoele K."/>
            <person name="Beszteri B."/>
            <person name="Gruber A."/>
            <person name="Heijde M."/>
            <person name="Katinka M."/>
            <person name="Mock T."/>
            <person name="Valentin K."/>
            <person name="Verret F."/>
            <person name="Berges J.A."/>
            <person name="Brownlee C."/>
            <person name="Cadoret J.P."/>
            <person name="Chiovitti A."/>
            <person name="Choi C.J."/>
            <person name="Coesel S."/>
            <person name="De Martino A."/>
            <person name="Detter J.C."/>
            <person name="Durkin C."/>
            <person name="Falciatore A."/>
            <person name="Fournet J."/>
            <person name="Haruta M."/>
            <person name="Huysman M.J."/>
            <person name="Jenkins B.D."/>
            <person name="Jiroutova K."/>
            <person name="Jorgensen R.E."/>
            <person name="Joubert Y."/>
            <person name="Kaplan A."/>
            <person name="Kroger N."/>
            <person name="Kroth P.G."/>
            <person name="La Roche J."/>
            <person name="Lindquist E."/>
            <person name="Lommer M."/>
            <person name="Martin-Jezequel V."/>
            <person name="Lopez P.J."/>
            <person name="Lucas S."/>
            <person name="Mangogna M."/>
            <person name="McGinnis K."/>
            <person name="Medlin L.K."/>
            <person name="Montsant A."/>
            <person name="Oudot-Le Secq M.P."/>
            <person name="Napoli C."/>
            <person name="Obornik M."/>
            <person name="Parker M.S."/>
            <person name="Petit J.L."/>
            <person name="Porcel B.M."/>
            <person name="Poulsen N."/>
            <person name="Robison M."/>
            <person name="Rychlewski L."/>
            <person name="Rynearson T.A."/>
            <person name="Schmutz J."/>
            <person name="Shapiro H."/>
            <person name="Siaut M."/>
            <person name="Stanley M."/>
            <person name="Sussman M.R."/>
            <person name="Taylor A.R."/>
            <person name="Vardi A."/>
            <person name="von Dassow P."/>
            <person name="Vyverman W."/>
            <person name="Willis A."/>
            <person name="Wyrwicz L.S."/>
            <person name="Rokhsar D.S."/>
            <person name="Weissenbach J."/>
            <person name="Armbrust E.V."/>
            <person name="Green B.R."/>
            <person name="Van de Peer Y."/>
            <person name="Grigoriev I.V."/>
        </authorList>
    </citation>
    <scope>NUCLEOTIDE SEQUENCE [LARGE SCALE GENOMIC DNA]</scope>
    <source>
        <strain evidence="3 4">CCAP 1055/1</strain>
    </source>
</reference>
<dbReference type="HOGENOM" id="CLU_522240_0_0_1"/>
<accession>B7GA26</accession>
<evidence type="ECO:0000313" key="4">
    <source>
        <dbReference type="Proteomes" id="UP000000759"/>
    </source>
</evidence>
<dbReference type="PaxDb" id="2850-Phatr49275"/>
<dbReference type="EMBL" id="CM000623">
    <property type="protein sequence ID" value="EEC44542.1"/>
    <property type="molecule type" value="Genomic_DNA"/>
</dbReference>
<feature type="compositionally biased region" description="Low complexity" evidence="1">
    <location>
        <begin position="197"/>
        <end position="210"/>
    </location>
</feature>
<feature type="chain" id="PRO_5002855995" evidence="2">
    <location>
        <begin position="19"/>
        <end position="522"/>
    </location>
</feature>
<dbReference type="Proteomes" id="UP000000759">
    <property type="component" value="Chromosome 21"/>
</dbReference>
<keyword evidence="2" id="KW-0732">Signal</keyword>
<dbReference type="InParanoid" id="B7GA26"/>
<evidence type="ECO:0000256" key="2">
    <source>
        <dbReference type="SAM" id="SignalP"/>
    </source>
</evidence>
<protein>
    <submittedName>
        <fullName evidence="3">Uncharacterized protein</fullName>
    </submittedName>
</protein>
<organism evidence="3 4">
    <name type="scientific">Phaeodactylum tricornutum (strain CCAP 1055/1)</name>
    <dbReference type="NCBI Taxonomy" id="556484"/>
    <lineage>
        <taxon>Eukaryota</taxon>
        <taxon>Sar</taxon>
        <taxon>Stramenopiles</taxon>
        <taxon>Ochrophyta</taxon>
        <taxon>Bacillariophyta</taxon>
        <taxon>Bacillariophyceae</taxon>
        <taxon>Bacillariophycidae</taxon>
        <taxon>Naviculales</taxon>
        <taxon>Phaeodactylaceae</taxon>
        <taxon>Phaeodactylum</taxon>
    </lineage>
</organism>
<dbReference type="RefSeq" id="XP_002183873.1">
    <property type="nucleotide sequence ID" value="XM_002183837.1"/>
</dbReference>
<name>B7GA26_PHATC</name>